<feature type="transmembrane region" description="Helical" evidence="2">
    <location>
        <begin position="217"/>
        <end position="237"/>
    </location>
</feature>
<feature type="domain" description="GspL periplasmic" evidence="3">
    <location>
        <begin position="210"/>
        <end position="322"/>
    </location>
</feature>
<feature type="region of interest" description="Disordered" evidence="1">
    <location>
        <begin position="359"/>
        <end position="394"/>
    </location>
</feature>
<evidence type="ECO:0000256" key="2">
    <source>
        <dbReference type="SAM" id="Phobius"/>
    </source>
</evidence>
<dbReference type="Pfam" id="PF12693">
    <property type="entry name" value="GspL_C"/>
    <property type="match status" value="1"/>
</dbReference>
<protein>
    <recommendedName>
        <fullName evidence="3">GspL periplasmic domain-containing protein</fullName>
    </recommendedName>
</protein>
<keyword evidence="2" id="KW-0472">Membrane</keyword>
<dbReference type="EMBL" id="NJIH01000021">
    <property type="protein sequence ID" value="OWT53468.1"/>
    <property type="molecule type" value="Genomic_DNA"/>
</dbReference>
<keyword evidence="5" id="KW-1185">Reference proteome</keyword>
<sequence length="394" mass="41594">MKKITRQHMRLALEPLSSLQADTPVDYALIGRDGRLTRDGRAPLRQLGALARTWPAYAILHESDAIVTRVTVPPVPVKRLRPAVLATIEPMALSDIEELAVGHGPQAVDGGVTVAWASRGALRRAWATMAAAGLTVAGFVPRQLLRPQAGSGTGAGGTGGTSDTGSTSSIGNTGDTIDTGDKHDAGSAMAWLAPLPDWSLHDAIPRPTAGLGRWRRALAWTGAAAALWIVGLNIYALQRGSQLKALRQAMTDAVAQAFPKIPVIIDPLRQAQQQRDALSRAQGWAATDDFMPLALATARVLGFAQSHVRALRYDKGVLTLTLADGFVPPANEAALAQTAAVQRVLLEKDAAQPQVWHVRRPGTSGAQNAHGAAAHGRAPARDGRTRLNTQASLP</sequence>
<dbReference type="InterPro" id="IPR025691">
    <property type="entry name" value="GspL_pp_dom"/>
</dbReference>
<feature type="compositionally biased region" description="Gly residues" evidence="1">
    <location>
        <begin position="151"/>
        <end position="162"/>
    </location>
</feature>
<feature type="compositionally biased region" description="Low complexity" evidence="1">
    <location>
        <begin position="365"/>
        <end position="377"/>
    </location>
</feature>
<feature type="compositionally biased region" description="Low complexity" evidence="1">
    <location>
        <begin position="163"/>
        <end position="177"/>
    </location>
</feature>
<gene>
    <name evidence="4" type="ORF">CEY11_24620</name>
</gene>
<reference evidence="5" key="1">
    <citation type="submission" date="2017-06" db="EMBL/GenBank/DDBJ databases">
        <title>Herbaspirillum phytohormonus sp. nov., isolated from the root nodule of Robinia pseudoacacia in lead-zinc mine.</title>
        <authorList>
            <person name="Fan M."/>
            <person name="Lin Y."/>
        </authorList>
    </citation>
    <scope>NUCLEOTIDE SEQUENCE [LARGE SCALE GENOMIC DNA]</scope>
    <source>
        <strain evidence="5">SC-089</strain>
    </source>
</reference>
<dbReference type="Gene3D" id="3.30.420.380">
    <property type="match status" value="1"/>
</dbReference>
<evidence type="ECO:0000256" key="1">
    <source>
        <dbReference type="SAM" id="MobiDB-lite"/>
    </source>
</evidence>
<keyword evidence="2" id="KW-0812">Transmembrane</keyword>
<organism evidence="4 5">
    <name type="scientific">Candidimonas nitroreducens</name>
    <dbReference type="NCBI Taxonomy" id="683354"/>
    <lineage>
        <taxon>Bacteria</taxon>
        <taxon>Pseudomonadati</taxon>
        <taxon>Pseudomonadota</taxon>
        <taxon>Betaproteobacteria</taxon>
        <taxon>Burkholderiales</taxon>
        <taxon>Alcaligenaceae</taxon>
        <taxon>Candidimonas</taxon>
    </lineage>
</organism>
<dbReference type="InterPro" id="IPR043129">
    <property type="entry name" value="ATPase_NBD"/>
</dbReference>
<accession>A0A225LW05</accession>
<evidence type="ECO:0000313" key="5">
    <source>
        <dbReference type="Proteomes" id="UP000214603"/>
    </source>
</evidence>
<proteinExistence type="predicted"/>
<dbReference type="SUPFAM" id="SSF53067">
    <property type="entry name" value="Actin-like ATPase domain"/>
    <property type="match status" value="1"/>
</dbReference>
<comment type="caution">
    <text evidence="4">The sequence shown here is derived from an EMBL/GenBank/DDBJ whole genome shotgun (WGS) entry which is preliminary data.</text>
</comment>
<keyword evidence="2" id="KW-1133">Transmembrane helix</keyword>
<name>A0A225LW05_9BURK</name>
<dbReference type="AlphaFoldDB" id="A0A225LW05"/>
<evidence type="ECO:0000259" key="3">
    <source>
        <dbReference type="Pfam" id="PF12693"/>
    </source>
</evidence>
<feature type="region of interest" description="Disordered" evidence="1">
    <location>
        <begin position="147"/>
        <end position="182"/>
    </location>
</feature>
<dbReference type="Proteomes" id="UP000214603">
    <property type="component" value="Unassembled WGS sequence"/>
</dbReference>
<evidence type="ECO:0000313" key="4">
    <source>
        <dbReference type="EMBL" id="OWT53468.1"/>
    </source>
</evidence>